<accession>A0A8S0UT83</accession>
<evidence type="ECO:0000313" key="2">
    <source>
        <dbReference type="Proteomes" id="UP000594638"/>
    </source>
</evidence>
<dbReference type="EMBL" id="CACTIH010009031">
    <property type="protein sequence ID" value="CAA3019847.1"/>
    <property type="molecule type" value="Genomic_DNA"/>
</dbReference>
<name>A0A8S0UT83_OLEEU</name>
<gene>
    <name evidence="1" type="ORF">OLEA9_A018240</name>
</gene>
<reference evidence="1 2" key="1">
    <citation type="submission" date="2019-12" db="EMBL/GenBank/DDBJ databases">
        <authorList>
            <person name="Alioto T."/>
            <person name="Alioto T."/>
            <person name="Gomez Garrido J."/>
        </authorList>
    </citation>
    <scope>NUCLEOTIDE SEQUENCE [LARGE SCALE GENOMIC DNA]</scope>
</reference>
<dbReference type="Proteomes" id="UP000594638">
    <property type="component" value="Unassembled WGS sequence"/>
</dbReference>
<dbReference type="Gramene" id="OE9A018240T1">
    <property type="protein sequence ID" value="OE9A018240C1"/>
    <property type="gene ID" value="OE9A018240"/>
</dbReference>
<proteinExistence type="predicted"/>
<keyword evidence="2" id="KW-1185">Reference proteome</keyword>
<dbReference type="AlphaFoldDB" id="A0A8S0UT83"/>
<evidence type="ECO:0000313" key="1">
    <source>
        <dbReference type="EMBL" id="CAA3019847.1"/>
    </source>
</evidence>
<organism evidence="1 2">
    <name type="scientific">Olea europaea subsp. europaea</name>
    <dbReference type="NCBI Taxonomy" id="158383"/>
    <lineage>
        <taxon>Eukaryota</taxon>
        <taxon>Viridiplantae</taxon>
        <taxon>Streptophyta</taxon>
        <taxon>Embryophyta</taxon>
        <taxon>Tracheophyta</taxon>
        <taxon>Spermatophyta</taxon>
        <taxon>Magnoliopsida</taxon>
        <taxon>eudicotyledons</taxon>
        <taxon>Gunneridae</taxon>
        <taxon>Pentapetalae</taxon>
        <taxon>asterids</taxon>
        <taxon>lamiids</taxon>
        <taxon>Lamiales</taxon>
        <taxon>Oleaceae</taxon>
        <taxon>Oleeae</taxon>
        <taxon>Olea</taxon>
    </lineage>
</organism>
<protein>
    <submittedName>
        <fullName evidence="1">Uncharacterized protein</fullName>
    </submittedName>
</protein>
<sequence>MFESSALNEGGETDIEGYYISVFDVDEVGIVEHDSGDYIPENVDEAWSQFEVDEHSNDRMDKPAEGFVKNDYEVDDEQRATNEEPINLDFNFGFGLYKGQEVRD</sequence>
<comment type="caution">
    <text evidence="1">The sequence shown here is derived from an EMBL/GenBank/DDBJ whole genome shotgun (WGS) entry which is preliminary data.</text>
</comment>